<evidence type="ECO:0000259" key="7">
    <source>
        <dbReference type="PROSITE" id="PS51898"/>
    </source>
</evidence>
<organism evidence="8 9">
    <name type="scientific">Agathobaculum hominis</name>
    <dbReference type="NCBI Taxonomy" id="2763014"/>
    <lineage>
        <taxon>Bacteria</taxon>
        <taxon>Bacillati</taxon>
        <taxon>Bacillota</taxon>
        <taxon>Clostridia</taxon>
        <taxon>Eubacteriales</taxon>
        <taxon>Butyricicoccaceae</taxon>
        <taxon>Agathobaculum</taxon>
    </lineage>
</organism>
<dbReference type="CDD" id="cd00093">
    <property type="entry name" value="HTH_XRE"/>
    <property type="match status" value="1"/>
</dbReference>
<dbReference type="InterPro" id="IPR010982">
    <property type="entry name" value="Lambda_DNA-bd_dom_sf"/>
</dbReference>
<evidence type="ECO:0000256" key="1">
    <source>
        <dbReference type="ARBA" id="ARBA00003283"/>
    </source>
</evidence>
<protein>
    <submittedName>
        <fullName evidence="8">Tyrosine-type recombinase/integrase</fullName>
    </submittedName>
</protein>
<reference evidence="8 9" key="1">
    <citation type="submission" date="2020-08" db="EMBL/GenBank/DDBJ databases">
        <title>Genome public.</title>
        <authorList>
            <person name="Liu C."/>
            <person name="Sun Q."/>
        </authorList>
    </citation>
    <scope>NUCLEOTIDE SEQUENCE [LARGE SCALE GENOMIC DNA]</scope>
    <source>
        <strain evidence="8 9">M2</strain>
    </source>
</reference>
<comment type="caution">
    <text evidence="8">The sequence shown here is derived from an EMBL/GenBank/DDBJ whole genome shotgun (WGS) entry which is preliminary data.</text>
</comment>
<dbReference type="InterPro" id="IPR001387">
    <property type="entry name" value="Cro/C1-type_HTH"/>
</dbReference>
<dbReference type="Gene3D" id="1.10.443.10">
    <property type="entry name" value="Intergrase catalytic core"/>
    <property type="match status" value="1"/>
</dbReference>
<proteinExistence type="inferred from homology"/>
<gene>
    <name evidence="8" type="ORF">H8S02_05955</name>
</gene>
<evidence type="ECO:0000256" key="2">
    <source>
        <dbReference type="ARBA" id="ARBA00008857"/>
    </source>
</evidence>
<dbReference type="Proteomes" id="UP000641741">
    <property type="component" value="Unassembled WGS sequence"/>
</dbReference>
<keyword evidence="9" id="KW-1185">Reference proteome</keyword>
<dbReference type="PANTHER" id="PTHR30349">
    <property type="entry name" value="PHAGE INTEGRASE-RELATED"/>
    <property type="match status" value="1"/>
</dbReference>
<dbReference type="Gene3D" id="1.10.150.130">
    <property type="match status" value="1"/>
</dbReference>
<dbReference type="InterPro" id="IPR004107">
    <property type="entry name" value="Integrase_SAM-like_N"/>
</dbReference>
<dbReference type="Pfam" id="PF14659">
    <property type="entry name" value="Phage_int_SAM_3"/>
    <property type="match status" value="1"/>
</dbReference>
<dbReference type="PROSITE" id="PS50943">
    <property type="entry name" value="HTH_CROC1"/>
    <property type="match status" value="1"/>
</dbReference>
<keyword evidence="4" id="KW-0238">DNA-binding</keyword>
<dbReference type="InterPro" id="IPR011010">
    <property type="entry name" value="DNA_brk_join_enz"/>
</dbReference>
<dbReference type="EMBL" id="JACOPK010000004">
    <property type="protein sequence ID" value="MBC5695491.1"/>
    <property type="molecule type" value="Genomic_DNA"/>
</dbReference>
<name>A0ABR7GMJ0_9FIRM</name>
<dbReference type="PANTHER" id="PTHR30349:SF41">
    <property type="entry name" value="INTEGRASE_RECOMBINASE PROTEIN MJ0367-RELATED"/>
    <property type="match status" value="1"/>
</dbReference>
<keyword evidence="3" id="KW-0229">DNA integration</keyword>
<dbReference type="SUPFAM" id="SSF56349">
    <property type="entry name" value="DNA breaking-rejoining enzymes"/>
    <property type="match status" value="1"/>
</dbReference>
<dbReference type="InterPro" id="IPR010998">
    <property type="entry name" value="Integrase_recombinase_N"/>
</dbReference>
<dbReference type="SUPFAM" id="SSF47413">
    <property type="entry name" value="lambda repressor-like DNA-binding domains"/>
    <property type="match status" value="1"/>
</dbReference>
<evidence type="ECO:0000313" key="8">
    <source>
        <dbReference type="EMBL" id="MBC5695491.1"/>
    </source>
</evidence>
<dbReference type="PROSITE" id="PS51898">
    <property type="entry name" value="TYR_RECOMBINASE"/>
    <property type="match status" value="1"/>
</dbReference>
<sequence length="462" mass="52044">MATIRKRGKSYQIRVSCGYDITGKQIVKTLNWTPPDGMGARQLKKELDRQAVLFEEKCRDRTAPSGSIKLADYIDQWLTDYAEMRLKGTTIAGYRHFRSRVVAGLGHLRLDKITPNHLNAFYRNLMEEGVRNRGLYRCDDFKAITRAAGITAKAVAEKAHVRVETLYGLNHGKNVSAETARKIADALNTTVNYIFEPAQTTADLSSNTVNHYHKFLSTVLSTAVKQGLINDNPCTRADPPAYAEDEPTYLQEDDLQKLIQALAHVEIKYRTAIYLLLDSGMRRGELLGLEWKDIHWDSYTVTIRRNSVYLPDRGTYTETPKTRKSVRTIKLPQETFAMLQQYHAWQSRQRLKLGDKWQEYDRLFTTWCGAPMNPSTLTGWFTSFAREIGLPEGTTLHSLRHTNASLMIATGTNVRTVSARLGHAQTSTTTDIYAHVIQSADAAASDAVGSIIHAKQSKTNAD</sequence>
<evidence type="ECO:0000256" key="5">
    <source>
        <dbReference type="ARBA" id="ARBA00023172"/>
    </source>
</evidence>
<dbReference type="InterPro" id="IPR013762">
    <property type="entry name" value="Integrase-like_cat_sf"/>
</dbReference>
<dbReference type="Pfam" id="PF01381">
    <property type="entry name" value="HTH_3"/>
    <property type="match status" value="1"/>
</dbReference>
<keyword evidence="5" id="KW-0233">DNA recombination</keyword>
<evidence type="ECO:0000256" key="4">
    <source>
        <dbReference type="ARBA" id="ARBA00023125"/>
    </source>
</evidence>
<comment type="function">
    <text evidence="1">Site-specific tyrosine recombinase, which acts by catalyzing the cutting and rejoining of the recombining DNA molecules.</text>
</comment>
<evidence type="ECO:0000259" key="6">
    <source>
        <dbReference type="PROSITE" id="PS50943"/>
    </source>
</evidence>
<dbReference type="CDD" id="cd01189">
    <property type="entry name" value="INT_ICEBs1_C_like"/>
    <property type="match status" value="1"/>
</dbReference>
<evidence type="ECO:0000256" key="3">
    <source>
        <dbReference type="ARBA" id="ARBA00022908"/>
    </source>
</evidence>
<feature type="domain" description="Tyr recombinase" evidence="7">
    <location>
        <begin position="245"/>
        <end position="446"/>
    </location>
</feature>
<dbReference type="InterPro" id="IPR050090">
    <property type="entry name" value="Tyrosine_recombinase_XerCD"/>
</dbReference>
<dbReference type="InterPro" id="IPR002104">
    <property type="entry name" value="Integrase_catalytic"/>
</dbReference>
<dbReference type="RefSeq" id="WP_186969747.1">
    <property type="nucleotide sequence ID" value="NZ_JACOPK010000004.1"/>
</dbReference>
<evidence type="ECO:0000313" key="9">
    <source>
        <dbReference type="Proteomes" id="UP000641741"/>
    </source>
</evidence>
<feature type="domain" description="HTH cro/C1-type" evidence="6">
    <location>
        <begin position="147"/>
        <end position="194"/>
    </location>
</feature>
<dbReference type="SMART" id="SM00530">
    <property type="entry name" value="HTH_XRE"/>
    <property type="match status" value="1"/>
</dbReference>
<comment type="similarity">
    <text evidence="2">Belongs to the 'phage' integrase family.</text>
</comment>
<accession>A0ABR7GMJ0</accession>
<dbReference type="Pfam" id="PF00589">
    <property type="entry name" value="Phage_integrase"/>
    <property type="match status" value="1"/>
</dbReference>
<dbReference type="Gene3D" id="1.10.260.40">
    <property type="entry name" value="lambda repressor-like DNA-binding domains"/>
    <property type="match status" value="1"/>
</dbReference>